<feature type="coiled-coil region" evidence="1">
    <location>
        <begin position="232"/>
        <end position="259"/>
    </location>
</feature>
<keyword evidence="2" id="KW-1133">Transmembrane helix</keyword>
<feature type="coiled-coil region" evidence="1">
    <location>
        <begin position="90"/>
        <end position="156"/>
    </location>
</feature>
<keyword evidence="2" id="KW-0812">Transmembrane</keyword>
<dbReference type="AlphaFoldDB" id="A0A1W1C8S3"/>
<organism evidence="3">
    <name type="scientific">hydrothermal vent metagenome</name>
    <dbReference type="NCBI Taxonomy" id="652676"/>
    <lineage>
        <taxon>unclassified sequences</taxon>
        <taxon>metagenomes</taxon>
        <taxon>ecological metagenomes</taxon>
    </lineage>
</organism>
<dbReference type="EMBL" id="FPHE01000111">
    <property type="protein sequence ID" value="SFV62135.1"/>
    <property type="molecule type" value="Genomic_DNA"/>
</dbReference>
<reference evidence="3" key="1">
    <citation type="submission" date="2016-10" db="EMBL/GenBank/DDBJ databases">
        <authorList>
            <person name="de Groot N.N."/>
        </authorList>
    </citation>
    <scope>NUCLEOTIDE SEQUENCE</scope>
</reference>
<evidence type="ECO:0000313" key="3">
    <source>
        <dbReference type="EMBL" id="SFV62135.1"/>
    </source>
</evidence>
<proteinExistence type="predicted"/>
<feature type="transmembrane region" description="Helical" evidence="2">
    <location>
        <begin position="6"/>
        <end position="30"/>
    </location>
</feature>
<keyword evidence="1" id="KW-0175">Coiled coil</keyword>
<accession>A0A1W1C8S3</accession>
<evidence type="ECO:0000256" key="1">
    <source>
        <dbReference type="SAM" id="Coils"/>
    </source>
</evidence>
<protein>
    <submittedName>
        <fullName evidence="3">Chromosome partition protein smc</fullName>
    </submittedName>
</protein>
<keyword evidence="2" id="KW-0472">Membrane</keyword>
<name>A0A1W1C8S3_9ZZZZ</name>
<evidence type="ECO:0000256" key="2">
    <source>
        <dbReference type="SAM" id="Phobius"/>
    </source>
</evidence>
<gene>
    <name evidence="3" type="ORF">MNB_SV-12-1555</name>
</gene>
<sequence>MTTLNIVIAEIILCLVLAWLLGYFISWLFAKGAKTKYESEIQELQSGIEERDSNISKLDDDNIQYTVALRENQMELMVANDKIKKTHLELNEANSKLKLTTDKLKESEDENKDLKSTIALNNKEISTLKEKNSQIKERLTNSINEFDISLNKQKEKISDMLVNEEKNLLEITKLKDENRELKLITQEPIDILNTTKKIEELYNKNNGKELKVVVKKYASLLETAVKAKQGTIDYLKAELEKKDNELKKALEVNDNKTKENPLIDKIFDKIQKIKS</sequence>